<feature type="region of interest" description="Disordered" evidence="1">
    <location>
        <begin position="59"/>
        <end position="90"/>
    </location>
</feature>
<evidence type="ECO:0000256" key="1">
    <source>
        <dbReference type="SAM" id="MobiDB-lite"/>
    </source>
</evidence>
<comment type="caution">
    <text evidence="2">The sequence shown here is derived from an EMBL/GenBank/DDBJ whole genome shotgun (WGS) entry which is preliminary data.</text>
</comment>
<evidence type="ECO:0000313" key="2">
    <source>
        <dbReference type="EMBL" id="KYO25002.1"/>
    </source>
</evidence>
<dbReference type="AlphaFoldDB" id="A0A151MKF0"/>
<organism evidence="2 3">
    <name type="scientific">Alligator mississippiensis</name>
    <name type="common">American alligator</name>
    <dbReference type="NCBI Taxonomy" id="8496"/>
    <lineage>
        <taxon>Eukaryota</taxon>
        <taxon>Metazoa</taxon>
        <taxon>Chordata</taxon>
        <taxon>Craniata</taxon>
        <taxon>Vertebrata</taxon>
        <taxon>Euteleostomi</taxon>
        <taxon>Archelosauria</taxon>
        <taxon>Archosauria</taxon>
        <taxon>Crocodylia</taxon>
        <taxon>Alligatoridae</taxon>
        <taxon>Alligatorinae</taxon>
        <taxon>Alligator</taxon>
    </lineage>
</organism>
<reference evidence="2 3" key="1">
    <citation type="journal article" date="2012" name="Genome Biol.">
        <title>Sequencing three crocodilian genomes to illuminate the evolution of archosaurs and amniotes.</title>
        <authorList>
            <person name="St John J.A."/>
            <person name="Braun E.L."/>
            <person name="Isberg S.R."/>
            <person name="Miles L.G."/>
            <person name="Chong A.Y."/>
            <person name="Gongora J."/>
            <person name="Dalzell P."/>
            <person name="Moran C."/>
            <person name="Bed'hom B."/>
            <person name="Abzhanov A."/>
            <person name="Burgess S.C."/>
            <person name="Cooksey A.M."/>
            <person name="Castoe T.A."/>
            <person name="Crawford N.G."/>
            <person name="Densmore L.D."/>
            <person name="Drew J.C."/>
            <person name="Edwards S.V."/>
            <person name="Faircloth B.C."/>
            <person name="Fujita M.K."/>
            <person name="Greenwold M.J."/>
            <person name="Hoffmann F.G."/>
            <person name="Howard J.M."/>
            <person name="Iguchi T."/>
            <person name="Janes D.E."/>
            <person name="Khan S.Y."/>
            <person name="Kohno S."/>
            <person name="de Koning A.J."/>
            <person name="Lance S.L."/>
            <person name="McCarthy F.M."/>
            <person name="McCormack J.E."/>
            <person name="Merchant M.E."/>
            <person name="Peterson D.G."/>
            <person name="Pollock D.D."/>
            <person name="Pourmand N."/>
            <person name="Raney B.J."/>
            <person name="Roessler K.A."/>
            <person name="Sanford J.R."/>
            <person name="Sawyer R.H."/>
            <person name="Schmidt C.J."/>
            <person name="Triplett E.W."/>
            <person name="Tuberville T.D."/>
            <person name="Venegas-Anaya M."/>
            <person name="Howard J.T."/>
            <person name="Jarvis E.D."/>
            <person name="Guillette L.J.Jr."/>
            <person name="Glenn T.C."/>
            <person name="Green R.E."/>
            <person name="Ray D.A."/>
        </authorList>
    </citation>
    <scope>NUCLEOTIDE SEQUENCE [LARGE SCALE GENOMIC DNA]</scope>
    <source>
        <strain evidence="2">KSC_2009_1</strain>
    </source>
</reference>
<evidence type="ECO:0000313" key="3">
    <source>
        <dbReference type="Proteomes" id="UP000050525"/>
    </source>
</evidence>
<proteinExistence type="predicted"/>
<dbReference type="Proteomes" id="UP000050525">
    <property type="component" value="Unassembled WGS sequence"/>
</dbReference>
<keyword evidence="3" id="KW-1185">Reference proteome</keyword>
<accession>A0A151MKF0</accession>
<dbReference type="EMBL" id="AKHW03005996">
    <property type="protein sequence ID" value="KYO25002.1"/>
    <property type="molecule type" value="Genomic_DNA"/>
</dbReference>
<gene>
    <name evidence="2" type="ORF">Y1Q_0023843</name>
</gene>
<sequence>MLRMEVFLVNSGDRLCENFPVTQNFGQRTAARSTGSSQKLVSNLPAELLSSGCIRGEQGKQGARDVVPGKQQREGWIMSYEKGPTKTKKHRVLVKSVGVQRERGGPGSELSMAPECKEPKQCLHTKGNDTLRTSGEQFLQREDKYLRISFAKTEDL</sequence>
<name>A0A151MKF0_ALLMI</name>
<protein>
    <submittedName>
        <fullName evidence="2">Uncharacterized protein</fullName>
    </submittedName>
</protein>